<dbReference type="EMBL" id="BSOY01000030">
    <property type="protein sequence ID" value="GLS01579.1"/>
    <property type="molecule type" value="Genomic_DNA"/>
</dbReference>
<evidence type="ECO:0000313" key="3">
    <source>
        <dbReference type="Proteomes" id="UP001156921"/>
    </source>
</evidence>
<sequence length="524" mass="55957">MRRLLLIAVLALVPTVALAQEPAAPPAPPAAEIDPGAAAPVGLSERFTAAFIGLEPAGEPEVHPAARRDQPVLIAPLRLVEEGRLDATIATADRRMAAGTLVTHRRFSAGVAAEQSDRLEAWCGIGEERRGSRWSPATVCMVHTPDGQANLGGPLYSFFPWWLVTSLTFADVDARAPRVAVTPAASNSAFSLTVAFVRIREGQVRLSRRIVGPGQEEGRTSTFPMTTVDVPMTGGVAAWVYDGLELTLTPNRYRDALTVTSRRIAPPVDQTVAGGEGLARALRADDDEDAAPIEPTPGVIGGVLLRPERLAVAAGPVARGGVLASGSMEHARTGRFRQDTVIEGSMSPRIAAGTVAHRVEVLRTSALGTRSLSTFWCAPVSAMTVFGRQDDQQTCFRRRGGRYEGLWPDTGRSWLTTTDRSSTPLSRYLAALDIEESDTDLIGPMDVRFELQRLTPTLAVVRILARREEQDALVMTVSQPVENGTAVFPLWTHRLVLSVAGEQATATLAADGDGSGLAEVGAYP</sequence>
<name>A0ABQ6BJH3_9CAUL</name>
<evidence type="ECO:0000313" key="2">
    <source>
        <dbReference type="EMBL" id="GLS01579.1"/>
    </source>
</evidence>
<organism evidence="2 3">
    <name type="scientific">Brevundimonas denitrificans</name>
    <dbReference type="NCBI Taxonomy" id="1443434"/>
    <lineage>
        <taxon>Bacteria</taxon>
        <taxon>Pseudomonadati</taxon>
        <taxon>Pseudomonadota</taxon>
        <taxon>Alphaproteobacteria</taxon>
        <taxon>Caulobacterales</taxon>
        <taxon>Caulobacteraceae</taxon>
        <taxon>Brevundimonas</taxon>
    </lineage>
</organism>
<comment type="caution">
    <text evidence="2">The sequence shown here is derived from an EMBL/GenBank/DDBJ whole genome shotgun (WGS) entry which is preliminary data.</text>
</comment>
<feature type="signal peptide" evidence="1">
    <location>
        <begin position="1"/>
        <end position="19"/>
    </location>
</feature>
<keyword evidence="3" id="KW-1185">Reference proteome</keyword>
<proteinExistence type="predicted"/>
<reference evidence="3" key="1">
    <citation type="journal article" date="2019" name="Int. J. Syst. Evol. Microbiol.">
        <title>The Global Catalogue of Microorganisms (GCM) 10K type strain sequencing project: providing services to taxonomists for standard genome sequencing and annotation.</title>
        <authorList>
            <consortium name="The Broad Institute Genomics Platform"/>
            <consortium name="The Broad Institute Genome Sequencing Center for Infectious Disease"/>
            <person name="Wu L."/>
            <person name="Ma J."/>
        </authorList>
    </citation>
    <scope>NUCLEOTIDE SEQUENCE [LARGE SCALE GENOMIC DNA]</scope>
    <source>
        <strain evidence="3">NBRC 110107</strain>
    </source>
</reference>
<dbReference type="Proteomes" id="UP001156921">
    <property type="component" value="Unassembled WGS sequence"/>
</dbReference>
<keyword evidence="1" id="KW-0732">Signal</keyword>
<accession>A0ABQ6BJH3</accession>
<dbReference type="RefSeq" id="WP_284222438.1">
    <property type="nucleotide sequence ID" value="NZ_BSOY01000030.1"/>
</dbReference>
<feature type="chain" id="PRO_5045867300" evidence="1">
    <location>
        <begin position="20"/>
        <end position="524"/>
    </location>
</feature>
<protein>
    <submittedName>
        <fullName evidence="2">Uncharacterized protein</fullName>
    </submittedName>
</protein>
<gene>
    <name evidence="2" type="ORF">GCM10007859_15940</name>
</gene>
<evidence type="ECO:0000256" key="1">
    <source>
        <dbReference type="SAM" id="SignalP"/>
    </source>
</evidence>